<gene>
    <name evidence="8" type="primary">LOC109719045</name>
</gene>
<dbReference type="SMART" id="SM00108">
    <property type="entry name" value="B_lectin"/>
    <property type="match status" value="1"/>
</dbReference>
<dbReference type="GO" id="GO:0051707">
    <property type="term" value="P:response to other organism"/>
    <property type="evidence" value="ECO:0007669"/>
    <property type="project" value="UniProtKB-ARBA"/>
</dbReference>
<dbReference type="InterPro" id="IPR001480">
    <property type="entry name" value="Bulb-type_lectin_dom"/>
</dbReference>
<comment type="catalytic activity">
    <reaction evidence="5">
        <text>L-seryl-[protein] + ATP = O-phospho-L-seryl-[protein] + ADP + H(+)</text>
        <dbReference type="Rhea" id="RHEA:17989"/>
        <dbReference type="Rhea" id="RHEA-COMP:9863"/>
        <dbReference type="Rhea" id="RHEA-COMP:11604"/>
        <dbReference type="ChEBI" id="CHEBI:15378"/>
        <dbReference type="ChEBI" id="CHEBI:29999"/>
        <dbReference type="ChEBI" id="CHEBI:30616"/>
        <dbReference type="ChEBI" id="CHEBI:83421"/>
        <dbReference type="ChEBI" id="CHEBI:456216"/>
        <dbReference type="EC" id="2.7.11.1"/>
    </reaction>
</comment>
<evidence type="ECO:0000256" key="4">
    <source>
        <dbReference type="ARBA" id="ARBA00047899"/>
    </source>
</evidence>
<dbReference type="PROSITE" id="PS50927">
    <property type="entry name" value="BULB_LECTIN"/>
    <property type="match status" value="1"/>
</dbReference>
<dbReference type="GO" id="GO:0004674">
    <property type="term" value="F:protein serine/threonine kinase activity"/>
    <property type="evidence" value="ECO:0007669"/>
    <property type="project" value="UniProtKB-EC"/>
</dbReference>
<dbReference type="RefSeq" id="XP_020101130.1">
    <property type="nucleotide sequence ID" value="XM_020245541.1"/>
</dbReference>
<evidence type="ECO:0000256" key="1">
    <source>
        <dbReference type="ARBA" id="ARBA00004479"/>
    </source>
</evidence>
<dbReference type="EC" id="2.7.11.1" evidence="2"/>
<comment type="subcellular location">
    <subcellularLocation>
        <location evidence="1">Membrane</location>
        <topology evidence="1">Single-pass type I membrane protein</topology>
    </subcellularLocation>
</comment>
<evidence type="ECO:0000313" key="8">
    <source>
        <dbReference type="RefSeq" id="XP_020101130.1"/>
    </source>
</evidence>
<keyword evidence="3" id="KW-0675">Receptor</keyword>
<dbReference type="InterPro" id="IPR036426">
    <property type="entry name" value="Bulb-type_lectin_dom_sf"/>
</dbReference>
<evidence type="ECO:0000259" key="6">
    <source>
        <dbReference type="PROSITE" id="PS50927"/>
    </source>
</evidence>
<organism evidence="7 8">
    <name type="scientific">Ananas comosus</name>
    <name type="common">Pineapple</name>
    <name type="synonym">Ananas ananas</name>
    <dbReference type="NCBI Taxonomy" id="4615"/>
    <lineage>
        <taxon>Eukaryota</taxon>
        <taxon>Viridiplantae</taxon>
        <taxon>Streptophyta</taxon>
        <taxon>Embryophyta</taxon>
        <taxon>Tracheophyta</taxon>
        <taxon>Spermatophyta</taxon>
        <taxon>Magnoliopsida</taxon>
        <taxon>Liliopsida</taxon>
        <taxon>Poales</taxon>
        <taxon>Bromeliaceae</taxon>
        <taxon>Bromelioideae</taxon>
        <taxon>Ananas</taxon>
    </lineage>
</organism>
<dbReference type="CDD" id="cd00028">
    <property type="entry name" value="B_lectin"/>
    <property type="match status" value="1"/>
</dbReference>
<dbReference type="SUPFAM" id="SSF51110">
    <property type="entry name" value="alpha-D-mannose-specific plant lectins"/>
    <property type="match status" value="1"/>
</dbReference>
<evidence type="ECO:0000256" key="5">
    <source>
        <dbReference type="ARBA" id="ARBA00048679"/>
    </source>
</evidence>
<dbReference type="AlphaFoldDB" id="A0A6P5G7A1"/>
<keyword evidence="7" id="KW-1185">Reference proteome</keyword>
<dbReference type="GeneID" id="109719045"/>
<dbReference type="OrthoDB" id="418274at2759"/>
<evidence type="ECO:0000256" key="3">
    <source>
        <dbReference type="ARBA" id="ARBA00023170"/>
    </source>
</evidence>
<dbReference type="GO" id="GO:0016020">
    <property type="term" value="C:membrane"/>
    <property type="evidence" value="ECO:0007669"/>
    <property type="project" value="UniProtKB-SubCell"/>
</dbReference>
<protein>
    <recommendedName>
        <fullName evidence="2">non-specific serine/threonine protein kinase</fullName>
        <ecNumber evidence="2">2.7.11.1</ecNumber>
    </recommendedName>
</protein>
<evidence type="ECO:0000313" key="7">
    <source>
        <dbReference type="Proteomes" id="UP000515123"/>
    </source>
</evidence>
<sequence>MSPQLSVVVVGLLVSSAVFGFCSARYILYTDDILVGGQSLTNGKFKFTMQRDCNLVLSDDSASAIWESETNGQGTSCYVKMQSDGNLVIYDNHEAKWASGNVGMESSYVCILQRDRQVVVYGPQLWSTARAADTPGVLISANSTDTATRKESNATPDMAIVINN</sequence>
<comment type="catalytic activity">
    <reaction evidence="4">
        <text>L-threonyl-[protein] + ATP = O-phospho-L-threonyl-[protein] + ADP + H(+)</text>
        <dbReference type="Rhea" id="RHEA:46608"/>
        <dbReference type="Rhea" id="RHEA-COMP:11060"/>
        <dbReference type="Rhea" id="RHEA-COMP:11605"/>
        <dbReference type="ChEBI" id="CHEBI:15378"/>
        <dbReference type="ChEBI" id="CHEBI:30013"/>
        <dbReference type="ChEBI" id="CHEBI:30616"/>
        <dbReference type="ChEBI" id="CHEBI:61977"/>
        <dbReference type="ChEBI" id="CHEBI:456216"/>
        <dbReference type="EC" id="2.7.11.1"/>
    </reaction>
</comment>
<proteinExistence type="predicted"/>
<name>A0A6P5G7A1_ANACO</name>
<dbReference type="Proteomes" id="UP000515123">
    <property type="component" value="Linkage group 13"/>
</dbReference>
<evidence type="ECO:0000256" key="2">
    <source>
        <dbReference type="ARBA" id="ARBA00012513"/>
    </source>
</evidence>
<dbReference type="Gene3D" id="2.90.10.10">
    <property type="entry name" value="Bulb-type lectin domain"/>
    <property type="match status" value="1"/>
</dbReference>
<accession>A0A6P5G7A1</accession>
<reference evidence="8" key="2">
    <citation type="submission" date="2025-08" db="UniProtKB">
        <authorList>
            <consortium name="RefSeq"/>
        </authorList>
    </citation>
    <scope>IDENTIFICATION</scope>
    <source>
        <tissue evidence="8">Leaf</tissue>
    </source>
</reference>
<reference evidence="7" key="1">
    <citation type="journal article" date="2015" name="Nat. Genet.">
        <title>The pineapple genome and the evolution of CAM photosynthesis.</title>
        <authorList>
            <person name="Ming R."/>
            <person name="VanBuren R."/>
            <person name="Wai C.M."/>
            <person name="Tang H."/>
            <person name="Schatz M.C."/>
            <person name="Bowers J.E."/>
            <person name="Lyons E."/>
            <person name="Wang M.L."/>
            <person name="Chen J."/>
            <person name="Biggers E."/>
            <person name="Zhang J."/>
            <person name="Huang L."/>
            <person name="Zhang L."/>
            <person name="Miao W."/>
            <person name="Zhang J."/>
            <person name="Ye Z."/>
            <person name="Miao C."/>
            <person name="Lin Z."/>
            <person name="Wang H."/>
            <person name="Zhou H."/>
            <person name="Yim W.C."/>
            <person name="Priest H.D."/>
            <person name="Zheng C."/>
            <person name="Woodhouse M."/>
            <person name="Edger P.P."/>
            <person name="Guyot R."/>
            <person name="Guo H.B."/>
            <person name="Guo H."/>
            <person name="Zheng G."/>
            <person name="Singh R."/>
            <person name="Sharma A."/>
            <person name="Min X."/>
            <person name="Zheng Y."/>
            <person name="Lee H."/>
            <person name="Gurtowski J."/>
            <person name="Sedlazeck F.J."/>
            <person name="Harkess A."/>
            <person name="McKain M.R."/>
            <person name="Liao Z."/>
            <person name="Fang J."/>
            <person name="Liu J."/>
            <person name="Zhang X."/>
            <person name="Zhang Q."/>
            <person name="Hu W."/>
            <person name="Qin Y."/>
            <person name="Wang K."/>
            <person name="Chen L.Y."/>
            <person name="Shirley N."/>
            <person name="Lin Y.R."/>
            <person name="Liu L.Y."/>
            <person name="Hernandez A.G."/>
            <person name="Wright C.L."/>
            <person name="Bulone V."/>
            <person name="Tuskan G.A."/>
            <person name="Heath K."/>
            <person name="Zee F."/>
            <person name="Moore P.H."/>
            <person name="Sunkar R."/>
            <person name="Leebens-Mack J.H."/>
            <person name="Mockler T."/>
            <person name="Bennetzen J.L."/>
            <person name="Freeling M."/>
            <person name="Sankoff D."/>
            <person name="Paterson A.H."/>
            <person name="Zhu X."/>
            <person name="Yang X."/>
            <person name="Smith J.A."/>
            <person name="Cushman J.C."/>
            <person name="Paull R.E."/>
            <person name="Yu Q."/>
        </authorList>
    </citation>
    <scope>NUCLEOTIDE SEQUENCE [LARGE SCALE GENOMIC DNA]</scope>
    <source>
        <strain evidence="7">cv. F153</strain>
    </source>
</reference>
<feature type="domain" description="Bulb-type lectin" evidence="6">
    <location>
        <begin position="25"/>
        <end position="133"/>
    </location>
</feature>